<dbReference type="NCBIfam" id="TIGR00048">
    <property type="entry name" value="rRNA_mod_RlmN"/>
    <property type="match status" value="1"/>
</dbReference>
<evidence type="ECO:0000256" key="6">
    <source>
        <dbReference type="ARBA" id="ARBA00022679"/>
    </source>
</evidence>
<gene>
    <name evidence="12 14" type="primary">rlmN</name>
    <name evidence="14" type="ORF">H8E29_05345</name>
</gene>
<dbReference type="SFLD" id="SFLDF00275">
    <property type="entry name" value="adenosine_C2_methyltransferase"/>
    <property type="match status" value="1"/>
</dbReference>
<dbReference type="InterPro" id="IPR004383">
    <property type="entry name" value="rRNA_lsu_MTrfase_RlmN/Cfr"/>
</dbReference>
<name>A0A8J6NIU1_9CHLR</name>
<dbReference type="Pfam" id="PF04055">
    <property type="entry name" value="Radical_SAM"/>
    <property type="match status" value="1"/>
</dbReference>
<evidence type="ECO:0000256" key="12">
    <source>
        <dbReference type="HAMAP-Rule" id="MF_01849"/>
    </source>
</evidence>
<keyword evidence="10 12" id="KW-0408">Iron</keyword>
<sequence>MTNPLIYDFNFPEFAARVKSWGEPSYRGKQIWEGIYKNLWLAPDEFSNLPKALREKMGELLTFEVLKPTDFRESKDGETVKTLFELNDGKKIETVLMKYDTVGRTPRRTACISTQVGCGMGCTFCATGQMGFKRQLSSGEIVAQVIYHARKLQDQGEKLTNVVVMGMGEPFHNYDATMTAIDRLNSLDGFAFGARRFTVSTVGLIPLIKRFAEEKRQVNLAISLHAAEDELRSSMLPINEKYPISELMEVCRYYVEQTHRRITFEWALIDGINDTPEQAHILARRVKGLLCHVNAIPLNPTRGFKGRSTGNDRARIFKETLEQAGVSCTIRMHRGIDIQAGCGQLAVKDN</sequence>
<keyword evidence="6 12" id="KW-0808">Transferase</keyword>
<organism evidence="14 15">
    <name type="scientific">Candidatus Desulfolinea nitratireducens</name>
    <dbReference type="NCBI Taxonomy" id="2841698"/>
    <lineage>
        <taxon>Bacteria</taxon>
        <taxon>Bacillati</taxon>
        <taxon>Chloroflexota</taxon>
        <taxon>Anaerolineae</taxon>
        <taxon>Anaerolineales</taxon>
        <taxon>Anaerolineales incertae sedis</taxon>
        <taxon>Candidatus Desulfolinea</taxon>
    </lineage>
</organism>
<dbReference type="GO" id="GO:0019843">
    <property type="term" value="F:rRNA binding"/>
    <property type="evidence" value="ECO:0007669"/>
    <property type="project" value="UniProtKB-UniRule"/>
</dbReference>
<dbReference type="GO" id="GO:0046872">
    <property type="term" value="F:metal ion binding"/>
    <property type="evidence" value="ECO:0007669"/>
    <property type="project" value="UniProtKB-KW"/>
</dbReference>
<dbReference type="GO" id="GO:0005737">
    <property type="term" value="C:cytoplasm"/>
    <property type="evidence" value="ECO:0007669"/>
    <property type="project" value="UniProtKB-SubCell"/>
</dbReference>
<accession>A0A8J6NIU1</accession>
<dbReference type="GO" id="GO:0030488">
    <property type="term" value="P:tRNA methylation"/>
    <property type="evidence" value="ECO:0007669"/>
    <property type="project" value="UniProtKB-UniRule"/>
</dbReference>
<keyword evidence="12" id="KW-1015">Disulfide bond</keyword>
<comment type="subcellular location">
    <subcellularLocation>
        <location evidence="1 12">Cytoplasm</location>
    </subcellularLocation>
</comment>
<comment type="caution">
    <text evidence="12">Lacks conserved residue(s) required for the propagation of feature annotation.</text>
</comment>
<keyword evidence="9 12" id="KW-0479">Metal-binding</keyword>
<keyword evidence="2 12" id="KW-0004">4Fe-4S</keyword>
<evidence type="ECO:0000256" key="9">
    <source>
        <dbReference type="ARBA" id="ARBA00022723"/>
    </source>
</evidence>
<comment type="function">
    <text evidence="12">Specifically methylates position 2 of adenine 2503 in 23S rRNA and position 2 of adenine 37 in tRNAs.</text>
</comment>
<feature type="binding site" evidence="12">
    <location>
        <begin position="223"/>
        <end position="225"/>
    </location>
    <ligand>
        <name>S-adenosyl-L-methionine</name>
        <dbReference type="ChEBI" id="CHEBI:59789"/>
    </ligand>
</feature>
<dbReference type="PIRSF" id="PIRSF006004">
    <property type="entry name" value="CHP00048"/>
    <property type="match status" value="1"/>
</dbReference>
<dbReference type="InterPro" id="IPR040072">
    <property type="entry name" value="Methyltransferase_A"/>
</dbReference>
<feature type="binding site" evidence="12">
    <location>
        <position position="118"/>
    </location>
    <ligand>
        <name>[4Fe-4S] cluster</name>
        <dbReference type="ChEBI" id="CHEBI:49883"/>
        <note>4Fe-4S-S-AdoMet</note>
    </ligand>
</feature>
<proteinExistence type="inferred from homology"/>
<dbReference type="SFLD" id="SFLDS00029">
    <property type="entry name" value="Radical_SAM"/>
    <property type="match status" value="1"/>
</dbReference>
<feature type="binding site" evidence="12">
    <location>
        <position position="122"/>
    </location>
    <ligand>
        <name>[4Fe-4S] cluster</name>
        <dbReference type="ChEBI" id="CHEBI:49883"/>
        <note>4Fe-4S-S-AdoMet</note>
    </ligand>
</feature>
<evidence type="ECO:0000259" key="13">
    <source>
        <dbReference type="PROSITE" id="PS51918"/>
    </source>
</evidence>
<dbReference type="Gene3D" id="1.10.150.530">
    <property type="match status" value="1"/>
</dbReference>
<dbReference type="InterPro" id="IPR027492">
    <property type="entry name" value="RNA_MTrfase_RlmN"/>
</dbReference>
<dbReference type="GO" id="GO:0002935">
    <property type="term" value="F:tRNA (adenine(37)-C2)-methyltransferase activity"/>
    <property type="evidence" value="ECO:0007669"/>
    <property type="project" value="UniProtKB-UniRule"/>
</dbReference>
<evidence type="ECO:0000256" key="11">
    <source>
        <dbReference type="ARBA" id="ARBA00023014"/>
    </source>
</evidence>
<feature type="binding site" evidence="12">
    <location>
        <begin position="168"/>
        <end position="169"/>
    </location>
    <ligand>
        <name>S-adenosyl-L-methionine</name>
        <dbReference type="ChEBI" id="CHEBI:59789"/>
    </ligand>
</feature>
<feature type="active site" description="S-methylcysteine intermediate" evidence="12">
    <location>
        <position position="342"/>
    </location>
</feature>
<evidence type="ECO:0000256" key="2">
    <source>
        <dbReference type="ARBA" id="ARBA00022485"/>
    </source>
</evidence>
<dbReference type="SFLD" id="SFLDG01062">
    <property type="entry name" value="methyltransferase_(Class_A)"/>
    <property type="match status" value="1"/>
</dbReference>
<keyword evidence="11 12" id="KW-0411">Iron-sulfur</keyword>
<evidence type="ECO:0000313" key="14">
    <source>
        <dbReference type="EMBL" id="MBC8334669.1"/>
    </source>
</evidence>
<dbReference type="InterPro" id="IPR013785">
    <property type="entry name" value="Aldolase_TIM"/>
</dbReference>
<dbReference type="AlphaFoldDB" id="A0A8J6NIU1"/>
<evidence type="ECO:0000256" key="10">
    <source>
        <dbReference type="ARBA" id="ARBA00023004"/>
    </source>
</evidence>
<comment type="catalytic activity">
    <reaction evidence="12">
        <text>adenosine(2503) in 23S rRNA + 2 reduced [2Fe-2S]-[ferredoxin] + 2 S-adenosyl-L-methionine = 2-methyladenosine(2503) in 23S rRNA + 5'-deoxyadenosine + L-methionine + 2 oxidized [2Fe-2S]-[ferredoxin] + S-adenosyl-L-homocysteine</text>
        <dbReference type="Rhea" id="RHEA:42916"/>
        <dbReference type="Rhea" id="RHEA-COMP:10000"/>
        <dbReference type="Rhea" id="RHEA-COMP:10001"/>
        <dbReference type="Rhea" id="RHEA-COMP:10152"/>
        <dbReference type="Rhea" id="RHEA-COMP:10282"/>
        <dbReference type="ChEBI" id="CHEBI:17319"/>
        <dbReference type="ChEBI" id="CHEBI:33737"/>
        <dbReference type="ChEBI" id="CHEBI:33738"/>
        <dbReference type="ChEBI" id="CHEBI:57844"/>
        <dbReference type="ChEBI" id="CHEBI:57856"/>
        <dbReference type="ChEBI" id="CHEBI:59789"/>
        <dbReference type="ChEBI" id="CHEBI:74411"/>
        <dbReference type="ChEBI" id="CHEBI:74497"/>
        <dbReference type="EC" id="2.1.1.192"/>
    </reaction>
</comment>
<dbReference type="HAMAP" id="MF_01849">
    <property type="entry name" value="RNA_methyltr_RlmN"/>
    <property type="match status" value="1"/>
</dbReference>
<dbReference type="PROSITE" id="PS51918">
    <property type="entry name" value="RADICAL_SAM"/>
    <property type="match status" value="1"/>
</dbReference>
<keyword evidence="3 12" id="KW-0963">Cytoplasm</keyword>
<dbReference type="Gene3D" id="3.20.20.70">
    <property type="entry name" value="Aldolase class I"/>
    <property type="match status" value="1"/>
</dbReference>
<dbReference type="EC" id="2.1.1.192" evidence="12"/>
<dbReference type="FunFam" id="3.20.20.70:FF:000014">
    <property type="entry name" value="Probable dual-specificity RNA methyltransferase RlmN"/>
    <property type="match status" value="1"/>
</dbReference>
<evidence type="ECO:0000256" key="3">
    <source>
        <dbReference type="ARBA" id="ARBA00022490"/>
    </source>
</evidence>
<dbReference type="GO" id="GO:0070040">
    <property type="term" value="F:rRNA (adenine(2503)-C2-)-methyltransferase activity"/>
    <property type="evidence" value="ECO:0007669"/>
    <property type="project" value="UniProtKB-UniRule"/>
</dbReference>
<dbReference type="Pfam" id="PF21016">
    <property type="entry name" value="RlmN_N"/>
    <property type="match status" value="1"/>
</dbReference>
<evidence type="ECO:0000256" key="4">
    <source>
        <dbReference type="ARBA" id="ARBA00022552"/>
    </source>
</evidence>
<feature type="binding site" evidence="12">
    <location>
        <position position="125"/>
    </location>
    <ligand>
        <name>[4Fe-4S] cluster</name>
        <dbReference type="ChEBI" id="CHEBI:49883"/>
        <note>4Fe-4S-S-AdoMet</note>
    </ligand>
</feature>
<evidence type="ECO:0000313" key="15">
    <source>
        <dbReference type="Proteomes" id="UP000614469"/>
    </source>
</evidence>
<comment type="miscellaneous">
    <text evidence="12">Reaction proceeds by a ping-pong mechanism involving intermediate methylation of a conserved cysteine residue.</text>
</comment>
<comment type="similarity">
    <text evidence="12">Belongs to the radical SAM superfamily. RlmN family.</text>
</comment>
<keyword evidence="5 12" id="KW-0489">Methyltransferase</keyword>
<feature type="binding site" evidence="12">
    <location>
        <position position="200"/>
    </location>
    <ligand>
        <name>S-adenosyl-L-methionine</name>
        <dbReference type="ChEBI" id="CHEBI:59789"/>
    </ligand>
</feature>
<protein>
    <recommendedName>
        <fullName evidence="12">Probable dual-specificity RNA methyltransferase RlmN</fullName>
        <ecNumber evidence="12">2.1.1.192</ecNumber>
    </recommendedName>
    <alternativeName>
        <fullName evidence="12">23S rRNA (adenine(2503)-C(2))-methyltransferase</fullName>
    </alternativeName>
    <alternativeName>
        <fullName evidence="12">23S rRNA m2A2503 methyltransferase</fullName>
    </alternativeName>
    <alternativeName>
        <fullName evidence="12">Ribosomal RNA large subunit methyltransferase N</fullName>
    </alternativeName>
    <alternativeName>
        <fullName evidence="12">tRNA (adenine(37)-C(2))-methyltransferase</fullName>
    </alternativeName>
    <alternativeName>
        <fullName evidence="12">tRNA m2A37 methyltransferase</fullName>
    </alternativeName>
</protein>
<dbReference type="SUPFAM" id="SSF102114">
    <property type="entry name" value="Radical SAM enzymes"/>
    <property type="match status" value="1"/>
</dbReference>
<feature type="binding site" evidence="12">
    <location>
        <position position="299"/>
    </location>
    <ligand>
        <name>S-adenosyl-L-methionine</name>
        <dbReference type="ChEBI" id="CHEBI:59789"/>
    </ligand>
</feature>
<dbReference type="EMBL" id="JACNJN010000075">
    <property type="protein sequence ID" value="MBC8334669.1"/>
    <property type="molecule type" value="Genomic_DNA"/>
</dbReference>
<dbReference type="PANTHER" id="PTHR30544:SF5">
    <property type="entry name" value="RADICAL SAM CORE DOMAIN-CONTAINING PROTEIN"/>
    <property type="match status" value="1"/>
</dbReference>
<keyword evidence="8 12" id="KW-0819">tRNA processing</keyword>
<reference evidence="14 15" key="1">
    <citation type="submission" date="2020-08" db="EMBL/GenBank/DDBJ databases">
        <title>Bridging the membrane lipid divide: bacteria of the FCB group superphylum have the potential to synthesize archaeal ether lipids.</title>
        <authorList>
            <person name="Villanueva L."/>
            <person name="Von Meijenfeldt F.A.B."/>
            <person name="Westbye A.B."/>
            <person name="Yadav S."/>
            <person name="Hopmans E.C."/>
            <person name="Dutilh B.E."/>
            <person name="Sinninghe Damste J.S."/>
        </authorList>
    </citation>
    <scope>NUCLEOTIDE SEQUENCE [LARGE SCALE GENOMIC DNA]</scope>
    <source>
        <strain evidence="14">NIOZ-UU36</strain>
    </source>
</reference>
<keyword evidence="7 12" id="KW-0949">S-adenosyl-L-methionine</keyword>
<dbReference type="CDD" id="cd01335">
    <property type="entry name" value="Radical_SAM"/>
    <property type="match status" value="1"/>
</dbReference>
<keyword evidence="4 12" id="KW-0698">rRNA processing</keyword>
<dbReference type="GO" id="GO:0070475">
    <property type="term" value="P:rRNA base methylation"/>
    <property type="evidence" value="ECO:0007669"/>
    <property type="project" value="UniProtKB-UniRule"/>
</dbReference>
<evidence type="ECO:0000256" key="5">
    <source>
        <dbReference type="ARBA" id="ARBA00022603"/>
    </source>
</evidence>
<evidence type="ECO:0000256" key="7">
    <source>
        <dbReference type="ARBA" id="ARBA00022691"/>
    </source>
</evidence>
<feature type="domain" description="Radical SAM core" evidence="13">
    <location>
        <begin position="104"/>
        <end position="337"/>
    </location>
</feature>
<comment type="catalytic activity">
    <reaction evidence="12">
        <text>adenosine(37) in tRNA + 2 reduced [2Fe-2S]-[ferredoxin] + 2 S-adenosyl-L-methionine = 2-methyladenosine(37) in tRNA + 5'-deoxyadenosine + L-methionine + 2 oxidized [2Fe-2S]-[ferredoxin] + S-adenosyl-L-homocysteine</text>
        <dbReference type="Rhea" id="RHEA:43332"/>
        <dbReference type="Rhea" id="RHEA-COMP:10000"/>
        <dbReference type="Rhea" id="RHEA-COMP:10001"/>
        <dbReference type="Rhea" id="RHEA-COMP:10162"/>
        <dbReference type="Rhea" id="RHEA-COMP:10485"/>
        <dbReference type="ChEBI" id="CHEBI:17319"/>
        <dbReference type="ChEBI" id="CHEBI:33737"/>
        <dbReference type="ChEBI" id="CHEBI:33738"/>
        <dbReference type="ChEBI" id="CHEBI:57844"/>
        <dbReference type="ChEBI" id="CHEBI:57856"/>
        <dbReference type="ChEBI" id="CHEBI:59789"/>
        <dbReference type="ChEBI" id="CHEBI:74411"/>
        <dbReference type="ChEBI" id="CHEBI:74497"/>
        <dbReference type="EC" id="2.1.1.192"/>
    </reaction>
</comment>
<dbReference type="InterPro" id="IPR007197">
    <property type="entry name" value="rSAM"/>
</dbReference>
<feature type="active site" description="Proton acceptor" evidence="12">
    <location>
        <position position="93"/>
    </location>
</feature>
<evidence type="ECO:0000256" key="8">
    <source>
        <dbReference type="ARBA" id="ARBA00022694"/>
    </source>
</evidence>
<dbReference type="GO" id="GO:0000049">
    <property type="term" value="F:tRNA binding"/>
    <property type="evidence" value="ECO:0007669"/>
    <property type="project" value="UniProtKB-UniRule"/>
</dbReference>
<dbReference type="InterPro" id="IPR058240">
    <property type="entry name" value="rSAM_sf"/>
</dbReference>
<evidence type="ECO:0000256" key="1">
    <source>
        <dbReference type="ARBA" id="ARBA00004496"/>
    </source>
</evidence>
<comment type="cofactor">
    <cofactor evidence="12">
        <name>[4Fe-4S] cluster</name>
        <dbReference type="ChEBI" id="CHEBI:49883"/>
    </cofactor>
    <text evidence="12">Binds 1 [4Fe-4S] cluster. The cluster is coordinated with 3 cysteines and an exchangeable S-adenosyl-L-methionine.</text>
</comment>
<dbReference type="GO" id="GO:0051539">
    <property type="term" value="F:4 iron, 4 sulfur cluster binding"/>
    <property type="evidence" value="ECO:0007669"/>
    <property type="project" value="UniProtKB-UniRule"/>
</dbReference>
<comment type="caution">
    <text evidence="14">The sequence shown here is derived from an EMBL/GenBank/DDBJ whole genome shotgun (WGS) entry which is preliminary data.</text>
</comment>
<dbReference type="Proteomes" id="UP000614469">
    <property type="component" value="Unassembled WGS sequence"/>
</dbReference>
<dbReference type="InterPro" id="IPR048641">
    <property type="entry name" value="RlmN_N"/>
</dbReference>
<dbReference type="PANTHER" id="PTHR30544">
    <property type="entry name" value="23S RRNA METHYLTRANSFERASE"/>
    <property type="match status" value="1"/>
</dbReference>